<organism evidence="1 2">
    <name type="scientific">Legionella steelei</name>
    <dbReference type="NCBI Taxonomy" id="947033"/>
    <lineage>
        <taxon>Bacteria</taxon>
        <taxon>Pseudomonadati</taxon>
        <taxon>Pseudomonadota</taxon>
        <taxon>Gammaproteobacteria</taxon>
        <taxon>Legionellales</taxon>
        <taxon>Legionellaceae</taxon>
        <taxon>Legionella</taxon>
    </lineage>
</organism>
<dbReference type="EMBL" id="LNYY01000019">
    <property type="protein sequence ID" value="KTD68393.1"/>
    <property type="molecule type" value="Genomic_DNA"/>
</dbReference>
<keyword evidence="2" id="KW-1185">Reference proteome</keyword>
<comment type="caution">
    <text evidence="1">The sequence shown here is derived from an EMBL/GenBank/DDBJ whole genome shotgun (WGS) entry which is preliminary data.</text>
</comment>
<name>A0A0W0ZH82_9GAMM</name>
<reference evidence="1 2" key="1">
    <citation type="submission" date="2015-11" db="EMBL/GenBank/DDBJ databases">
        <title>Genomic analysis of 38 Legionella species identifies large and diverse effector repertoires.</title>
        <authorList>
            <person name="Burstein D."/>
            <person name="Amaro F."/>
            <person name="Zusman T."/>
            <person name="Lifshitz Z."/>
            <person name="Cohen O."/>
            <person name="Gilbert J.A."/>
            <person name="Pupko T."/>
            <person name="Shuman H.A."/>
            <person name="Segal G."/>
        </authorList>
    </citation>
    <scope>NUCLEOTIDE SEQUENCE [LARGE SCALE GENOMIC DNA]</scope>
    <source>
        <strain evidence="1 2">IMVS3376</strain>
    </source>
</reference>
<accession>A0A0W0ZH82</accession>
<evidence type="ECO:0000313" key="1">
    <source>
        <dbReference type="EMBL" id="KTD68393.1"/>
    </source>
</evidence>
<dbReference type="AlphaFoldDB" id="A0A0W0ZH82"/>
<dbReference type="STRING" id="947033.Lste_1551"/>
<dbReference type="PATRIC" id="fig|947033.5.peg.1648"/>
<sequence length="86" mass="9635">MEQMFAFKKTPDAHLLNFGHLHLETLLNPPMPVTQGVRFFAAAATPMRDVVGKEEDNPYGLDLTQEQSVLNFAGMTVVPIAKRTHR</sequence>
<proteinExistence type="predicted"/>
<protein>
    <submittedName>
        <fullName evidence="1">Uncharacterized protein</fullName>
    </submittedName>
</protein>
<gene>
    <name evidence="1" type="ORF">Lste_1551</name>
</gene>
<dbReference type="Proteomes" id="UP000054926">
    <property type="component" value="Unassembled WGS sequence"/>
</dbReference>
<evidence type="ECO:0000313" key="2">
    <source>
        <dbReference type="Proteomes" id="UP000054926"/>
    </source>
</evidence>